<evidence type="ECO:0000313" key="2">
    <source>
        <dbReference type="Proteomes" id="UP001057402"/>
    </source>
</evidence>
<proteinExistence type="predicted"/>
<comment type="caution">
    <text evidence="1">The sequence shown here is derived from an EMBL/GenBank/DDBJ whole genome shotgun (WGS) entry which is preliminary data.</text>
</comment>
<dbReference type="Proteomes" id="UP001057402">
    <property type="component" value="Chromosome 2"/>
</dbReference>
<gene>
    <name evidence="1" type="ORF">MLD38_004047</name>
</gene>
<organism evidence="1 2">
    <name type="scientific">Melastoma candidum</name>
    <dbReference type="NCBI Taxonomy" id="119954"/>
    <lineage>
        <taxon>Eukaryota</taxon>
        <taxon>Viridiplantae</taxon>
        <taxon>Streptophyta</taxon>
        <taxon>Embryophyta</taxon>
        <taxon>Tracheophyta</taxon>
        <taxon>Spermatophyta</taxon>
        <taxon>Magnoliopsida</taxon>
        <taxon>eudicotyledons</taxon>
        <taxon>Gunneridae</taxon>
        <taxon>Pentapetalae</taxon>
        <taxon>rosids</taxon>
        <taxon>malvids</taxon>
        <taxon>Myrtales</taxon>
        <taxon>Melastomataceae</taxon>
        <taxon>Melastomatoideae</taxon>
        <taxon>Melastomateae</taxon>
        <taxon>Melastoma</taxon>
    </lineage>
</organism>
<name>A0ACB9S6F0_9MYRT</name>
<evidence type="ECO:0000313" key="1">
    <source>
        <dbReference type="EMBL" id="KAI4386081.1"/>
    </source>
</evidence>
<protein>
    <submittedName>
        <fullName evidence="1">Uncharacterized protein</fullName>
    </submittedName>
</protein>
<keyword evidence="2" id="KW-1185">Reference proteome</keyword>
<reference evidence="2" key="1">
    <citation type="journal article" date="2023" name="Front. Plant Sci.">
        <title>Chromosomal-level genome assembly of Melastoma candidum provides insights into trichome evolution.</title>
        <authorList>
            <person name="Zhong Y."/>
            <person name="Wu W."/>
            <person name="Sun C."/>
            <person name="Zou P."/>
            <person name="Liu Y."/>
            <person name="Dai S."/>
            <person name="Zhou R."/>
        </authorList>
    </citation>
    <scope>NUCLEOTIDE SEQUENCE [LARGE SCALE GENOMIC DNA]</scope>
</reference>
<dbReference type="EMBL" id="CM042881">
    <property type="protein sequence ID" value="KAI4386081.1"/>
    <property type="molecule type" value="Genomic_DNA"/>
</dbReference>
<sequence length="294" mass="33112">MMKTEKAGMVRKGLTDITNSHIPPQPPPLPPAQKLPLTPTSKSHVEKLLLENAALIKLIQERDKMVEVSGVALQKLRVNYQKLQAQNNSLAKSNTQILTELNSVKDKLKVLQHELACKNAVLKARDVEPEEKVKMRIVRLNVASQEEEEEATRPPCDQITAIKPSTQSRRKSQQRQSLGAPSTHAKDDEKLKVPNRRQSGRFQTQVLEPEENLFEIEEAKFPITQPGSNKPKPDQESEITCPSPPKEGKESISSSTSVKETTKRSSMGRPLRRAAEKVQSYKEIPLNIKMRRLE</sequence>
<accession>A0ACB9S6F0</accession>